<organism evidence="1 2">
    <name type="scientific">Acanthoscelides obtectus</name>
    <name type="common">Bean weevil</name>
    <name type="synonym">Bruchus obtectus</name>
    <dbReference type="NCBI Taxonomy" id="200917"/>
    <lineage>
        <taxon>Eukaryota</taxon>
        <taxon>Metazoa</taxon>
        <taxon>Ecdysozoa</taxon>
        <taxon>Arthropoda</taxon>
        <taxon>Hexapoda</taxon>
        <taxon>Insecta</taxon>
        <taxon>Pterygota</taxon>
        <taxon>Neoptera</taxon>
        <taxon>Endopterygota</taxon>
        <taxon>Coleoptera</taxon>
        <taxon>Polyphaga</taxon>
        <taxon>Cucujiformia</taxon>
        <taxon>Chrysomeloidea</taxon>
        <taxon>Chrysomelidae</taxon>
        <taxon>Bruchinae</taxon>
        <taxon>Bruchini</taxon>
        <taxon>Acanthoscelides</taxon>
    </lineage>
</organism>
<proteinExistence type="predicted"/>
<keyword evidence="2" id="KW-1185">Reference proteome</keyword>
<sequence>MKEVALIIVISVYRIYAVKVEEREVGEASDSVGYKYPIPVYSPDLSKYNGILHPSDPAGKNTNLIASALVLSSILGLQPPSKNGYNHPELPPLNPYIQLLLSHYGRYLGHTQGKHEGFGSARGLYGYTAVNNIHNNKPFGAYKIYEDAD</sequence>
<gene>
    <name evidence="1" type="ORF">ACAOBT_LOCUS12366</name>
</gene>
<reference evidence="1" key="1">
    <citation type="submission" date="2022-03" db="EMBL/GenBank/DDBJ databases">
        <authorList>
            <person name="Sayadi A."/>
        </authorList>
    </citation>
    <scope>NUCLEOTIDE SEQUENCE</scope>
</reference>
<comment type="caution">
    <text evidence="1">The sequence shown here is derived from an EMBL/GenBank/DDBJ whole genome shotgun (WGS) entry which is preliminary data.</text>
</comment>
<dbReference type="EMBL" id="CAKOFQ010006852">
    <property type="protein sequence ID" value="CAH1976888.1"/>
    <property type="molecule type" value="Genomic_DNA"/>
</dbReference>
<dbReference type="Proteomes" id="UP001152888">
    <property type="component" value="Unassembled WGS sequence"/>
</dbReference>
<evidence type="ECO:0000313" key="1">
    <source>
        <dbReference type="EMBL" id="CAH1976888.1"/>
    </source>
</evidence>
<accession>A0A9P0PAC5</accession>
<protein>
    <submittedName>
        <fullName evidence="1">Uncharacterized protein</fullName>
    </submittedName>
</protein>
<dbReference type="AlphaFoldDB" id="A0A9P0PAC5"/>
<evidence type="ECO:0000313" key="2">
    <source>
        <dbReference type="Proteomes" id="UP001152888"/>
    </source>
</evidence>
<dbReference type="OrthoDB" id="6677240at2759"/>
<name>A0A9P0PAC5_ACAOB</name>